<keyword evidence="5" id="KW-0479">Metal-binding</keyword>
<organism evidence="13 14">
    <name type="scientific">Caenorhabditis bovis</name>
    <dbReference type="NCBI Taxonomy" id="2654633"/>
    <lineage>
        <taxon>Eukaryota</taxon>
        <taxon>Metazoa</taxon>
        <taxon>Ecdysozoa</taxon>
        <taxon>Nematoda</taxon>
        <taxon>Chromadorea</taxon>
        <taxon>Rhabditida</taxon>
        <taxon>Rhabditina</taxon>
        <taxon>Rhabditomorpha</taxon>
        <taxon>Rhabditoidea</taxon>
        <taxon>Rhabditidae</taxon>
        <taxon>Peloderinae</taxon>
        <taxon>Caenorhabditis</taxon>
    </lineage>
</organism>
<evidence type="ECO:0000256" key="8">
    <source>
        <dbReference type="ARBA" id="ARBA00023002"/>
    </source>
</evidence>
<dbReference type="GO" id="GO:0001561">
    <property type="term" value="P:fatty acid alpha-oxidation"/>
    <property type="evidence" value="ECO:0007669"/>
    <property type="project" value="InterPro"/>
</dbReference>
<name>A0A8S1F8A0_9PELO</name>
<accession>A0A8S1F8A0</accession>
<sequence>MLNSSSSKFAVLVFARRLSSSRLGAGVVDWSKPGQILSVEAKHSYRKNGFLLVRNVLSKSDIQFFTDRFLALCERKITPPTGMLIMKDVSIAKKETPDSVDTITKVQDFTEDELFKYCEHENITKIVRDLIGTPATNLQAMHTMLINKPPDTGSLTSRHPMHQDAYYFNWEPQDLTCCAWTAMEKVTQKNGCLQVVAGSHRNGLQPHAYPEWEGGVNKAYYAIKDYDMSLRRQYVEMNPGDTVFFHPYLYHGSGANRSGGFRKAISCHYANYDECRYFDAKGTLLEEAEKEIIEIMKKNPKRYKLAEGQKLNFERFWRNRSAPVGHSGRENL</sequence>
<protein>
    <recommendedName>
        <fullName evidence="10">phytanoyl-CoA dioxygenase</fullName>
        <ecNumber evidence="10">1.14.11.18</ecNumber>
    </recommendedName>
    <alternativeName>
        <fullName evidence="11">Phytanic acid oxidase</fullName>
    </alternativeName>
    <alternativeName>
        <fullName evidence="12">Phytanoyl-CoA alpha-hydroxylase</fullName>
    </alternativeName>
</protein>
<dbReference type="PANTHER" id="PTHR21308">
    <property type="entry name" value="PHYTANOYL-COA ALPHA-HYDROXYLASE"/>
    <property type="match status" value="1"/>
</dbReference>
<reference evidence="13 14" key="1">
    <citation type="submission" date="2020-04" db="EMBL/GenBank/DDBJ databases">
        <authorList>
            <person name="Laetsch R D."/>
            <person name="Stevens L."/>
            <person name="Kumar S."/>
            <person name="Blaxter L. M."/>
        </authorList>
    </citation>
    <scope>NUCLEOTIDE SEQUENCE [LARGE SCALE GENOMIC DNA]</scope>
</reference>
<evidence type="ECO:0000313" key="13">
    <source>
        <dbReference type="EMBL" id="CAB3409147.1"/>
    </source>
</evidence>
<keyword evidence="9" id="KW-0408">Iron</keyword>
<dbReference type="Gene3D" id="2.60.120.620">
    <property type="entry name" value="q2cbj1_9rhob like domain"/>
    <property type="match status" value="1"/>
</dbReference>
<dbReference type="Pfam" id="PF05721">
    <property type="entry name" value="PhyH"/>
    <property type="match status" value="1"/>
</dbReference>
<evidence type="ECO:0000313" key="14">
    <source>
        <dbReference type="Proteomes" id="UP000494206"/>
    </source>
</evidence>
<dbReference type="AlphaFoldDB" id="A0A8S1F8A0"/>
<comment type="cofactor">
    <cofactor evidence="2">
        <name>Fe cation</name>
        <dbReference type="ChEBI" id="CHEBI:24875"/>
    </cofactor>
</comment>
<evidence type="ECO:0000256" key="2">
    <source>
        <dbReference type="ARBA" id="ARBA00001962"/>
    </source>
</evidence>
<evidence type="ECO:0000256" key="4">
    <source>
        <dbReference type="ARBA" id="ARBA00005830"/>
    </source>
</evidence>
<dbReference type="EMBL" id="CADEPM010000008">
    <property type="protein sequence ID" value="CAB3409147.1"/>
    <property type="molecule type" value="Genomic_DNA"/>
</dbReference>
<comment type="caution">
    <text evidence="13">The sequence shown here is derived from an EMBL/GenBank/DDBJ whole genome shotgun (WGS) entry which is preliminary data.</text>
</comment>
<evidence type="ECO:0000256" key="11">
    <source>
        <dbReference type="ARBA" id="ARBA00034921"/>
    </source>
</evidence>
<dbReference type="InterPro" id="IPR047128">
    <property type="entry name" value="PhyH"/>
</dbReference>
<keyword evidence="14" id="KW-1185">Reference proteome</keyword>
<dbReference type="GO" id="GO:0048244">
    <property type="term" value="F:phytanoyl-CoA dioxygenase activity"/>
    <property type="evidence" value="ECO:0007669"/>
    <property type="project" value="UniProtKB-EC"/>
</dbReference>
<dbReference type="PANTHER" id="PTHR21308:SF3">
    <property type="entry name" value="PHYTANOYL-COA DIOXYGENASE"/>
    <property type="match status" value="1"/>
</dbReference>
<dbReference type="GO" id="GO:0005777">
    <property type="term" value="C:peroxisome"/>
    <property type="evidence" value="ECO:0007669"/>
    <property type="project" value="UniProtKB-ARBA"/>
</dbReference>
<dbReference type="EC" id="1.14.11.18" evidence="10"/>
<gene>
    <name evidence="13" type="ORF">CBOVIS_LOCUS10837</name>
</gene>
<dbReference type="FunFam" id="2.60.120.620:FF:000012">
    <property type="entry name" value="Phytanoyl-CoA dioxygenase, peroxisomal"/>
    <property type="match status" value="1"/>
</dbReference>
<dbReference type="GO" id="GO:0046872">
    <property type="term" value="F:metal ion binding"/>
    <property type="evidence" value="ECO:0007669"/>
    <property type="project" value="UniProtKB-KW"/>
</dbReference>
<keyword evidence="8" id="KW-0560">Oxidoreductase</keyword>
<dbReference type="GO" id="GO:0031418">
    <property type="term" value="F:L-ascorbic acid binding"/>
    <property type="evidence" value="ECO:0007669"/>
    <property type="project" value="UniProtKB-KW"/>
</dbReference>
<comment type="cofactor">
    <cofactor evidence="1">
        <name>L-ascorbate</name>
        <dbReference type="ChEBI" id="CHEBI:38290"/>
    </cofactor>
</comment>
<comment type="similarity">
    <text evidence="4">Belongs to the PhyH family.</text>
</comment>
<dbReference type="Proteomes" id="UP000494206">
    <property type="component" value="Unassembled WGS sequence"/>
</dbReference>
<dbReference type="InterPro" id="IPR008775">
    <property type="entry name" value="Phytyl_CoA_dOase-like"/>
</dbReference>
<comment type="pathway">
    <text evidence="3">Lipid metabolism; fatty acid metabolism.</text>
</comment>
<dbReference type="OrthoDB" id="2328924at2759"/>
<evidence type="ECO:0000256" key="1">
    <source>
        <dbReference type="ARBA" id="ARBA00001961"/>
    </source>
</evidence>
<dbReference type="SUPFAM" id="SSF51197">
    <property type="entry name" value="Clavaminate synthase-like"/>
    <property type="match status" value="1"/>
</dbReference>
<keyword evidence="6" id="KW-0847">Vitamin C</keyword>
<evidence type="ECO:0000256" key="7">
    <source>
        <dbReference type="ARBA" id="ARBA00022964"/>
    </source>
</evidence>
<evidence type="ECO:0000256" key="9">
    <source>
        <dbReference type="ARBA" id="ARBA00023004"/>
    </source>
</evidence>
<proteinExistence type="inferred from homology"/>
<evidence type="ECO:0000256" key="6">
    <source>
        <dbReference type="ARBA" id="ARBA00022896"/>
    </source>
</evidence>
<evidence type="ECO:0000256" key="12">
    <source>
        <dbReference type="ARBA" id="ARBA00034924"/>
    </source>
</evidence>
<evidence type="ECO:0000256" key="5">
    <source>
        <dbReference type="ARBA" id="ARBA00022723"/>
    </source>
</evidence>
<evidence type="ECO:0000256" key="3">
    <source>
        <dbReference type="ARBA" id="ARBA00004872"/>
    </source>
</evidence>
<keyword evidence="7" id="KW-0223">Dioxygenase</keyword>
<evidence type="ECO:0000256" key="10">
    <source>
        <dbReference type="ARBA" id="ARBA00034809"/>
    </source>
</evidence>